<reference evidence="13 14" key="1">
    <citation type="journal article" date="2018" name="G3 (Bethesda)">
        <title>Phylogenetic and Phylogenomic Definition of Rhizopus Species.</title>
        <authorList>
            <person name="Gryganskyi A.P."/>
            <person name="Golan J."/>
            <person name="Dolatabadi S."/>
            <person name="Mondo S."/>
            <person name="Robb S."/>
            <person name="Idnurm A."/>
            <person name="Muszewska A."/>
            <person name="Steczkiewicz K."/>
            <person name="Masonjones S."/>
            <person name="Liao H.L."/>
            <person name="Gajdeczka M.T."/>
            <person name="Anike F."/>
            <person name="Vuek A."/>
            <person name="Anishchenko I.M."/>
            <person name="Voigt K."/>
            <person name="de Hoog G.S."/>
            <person name="Smith M.E."/>
            <person name="Heitman J."/>
            <person name="Vilgalys R."/>
            <person name="Stajich J.E."/>
        </authorList>
    </citation>
    <scope>NUCLEOTIDE SEQUENCE [LARGE SCALE GENOMIC DNA]</scope>
    <source>
        <strain evidence="13 14">LSU 92-RS-03</strain>
    </source>
</reference>
<dbReference type="FunFam" id="3.40.850.10:FF:000012">
    <property type="entry name" value="Kinesin-like protein"/>
    <property type="match status" value="1"/>
</dbReference>
<dbReference type="PROSITE" id="PS00411">
    <property type="entry name" value="KINESIN_MOTOR_1"/>
    <property type="match status" value="1"/>
</dbReference>
<comment type="caution">
    <text evidence="13">The sequence shown here is derived from an EMBL/GenBank/DDBJ whole genome shotgun (WGS) entry which is preliminary data.</text>
</comment>
<evidence type="ECO:0000256" key="1">
    <source>
        <dbReference type="ARBA" id="ARBA00004245"/>
    </source>
</evidence>
<evidence type="ECO:0000256" key="8">
    <source>
        <dbReference type="ARBA" id="ARBA00061030"/>
    </source>
</evidence>
<evidence type="ECO:0000259" key="12">
    <source>
        <dbReference type="PROSITE" id="PS50067"/>
    </source>
</evidence>
<protein>
    <recommendedName>
        <fullName evidence="10">Kinesin-like protein</fullName>
    </recommendedName>
</protein>
<dbReference type="GO" id="GO:0007019">
    <property type="term" value="P:microtubule depolymerization"/>
    <property type="evidence" value="ECO:0007669"/>
    <property type="project" value="TreeGrafter"/>
</dbReference>
<keyword evidence="7" id="KW-0206">Cytoskeleton</keyword>
<feature type="domain" description="Kinesin motor" evidence="12">
    <location>
        <begin position="262"/>
        <end position="581"/>
    </location>
</feature>
<dbReference type="GO" id="GO:0003777">
    <property type="term" value="F:microtubule motor activity"/>
    <property type="evidence" value="ECO:0007669"/>
    <property type="project" value="InterPro"/>
</dbReference>
<dbReference type="PANTHER" id="PTHR47971:SF8">
    <property type="entry name" value="KINESIN-LIKE PROTEIN"/>
    <property type="match status" value="1"/>
</dbReference>
<dbReference type="SUPFAM" id="SSF52540">
    <property type="entry name" value="P-loop containing nucleoside triphosphate hydrolases"/>
    <property type="match status" value="1"/>
</dbReference>
<dbReference type="PANTHER" id="PTHR47971">
    <property type="entry name" value="KINESIN-RELATED PROTEIN 6"/>
    <property type="match status" value="1"/>
</dbReference>
<comment type="similarity">
    <text evidence="8">Belongs to the TRAFAC class myosin-kinesin ATPase superfamily. Kinesin family. KIN-13 subfamily.</text>
</comment>
<comment type="subcellular location">
    <subcellularLocation>
        <location evidence="1">Cytoplasm</location>
        <location evidence="1">Cytoskeleton</location>
    </subcellularLocation>
</comment>
<feature type="compositionally biased region" description="Basic and acidic residues" evidence="11">
    <location>
        <begin position="582"/>
        <end position="599"/>
    </location>
</feature>
<feature type="region of interest" description="Disordered" evidence="11">
    <location>
        <begin position="58"/>
        <end position="136"/>
    </location>
</feature>
<evidence type="ECO:0000313" key="13">
    <source>
        <dbReference type="EMBL" id="RCI02215.1"/>
    </source>
</evidence>
<name>A0A367KJ03_RHIST</name>
<dbReference type="OrthoDB" id="3176171at2759"/>
<organism evidence="13 14">
    <name type="scientific">Rhizopus stolonifer</name>
    <name type="common">Rhizopus nigricans</name>
    <dbReference type="NCBI Taxonomy" id="4846"/>
    <lineage>
        <taxon>Eukaryota</taxon>
        <taxon>Fungi</taxon>
        <taxon>Fungi incertae sedis</taxon>
        <taxon>Mucoromycota</taxon>
        <taxon>Mucoromycotina</taxon>
        <taxon>Mucoromycetes</taxon>
        <taxon>Mucorales</taxon>
        <taxon>Mucorineae</taxon>
        <taxon>Rhizopodaceae</taxon>
        <taxon>Rhizopus</taxon>
    </lineage>
</organism>
<dbReference type="Gene3D" id="3.40.850.10">
    <property type="entry name" value="Kinesin motor domain"/>
    <property type="match status" value="1"/>
</dbReference>
<gene>
    <name evidence="13" type="primary">KIF24_6</name>
    <name evidence="13" type="ORF">CU098_009760</name>
</gene>
<dbReference type="InterPro" id="IPR019821">
    <property type="entry name" value="Kinesin_motor_CS"/>
</dbReference>
<feature type="region of interest" description="Disordered" evidence="11">
    <location>
        <begin position="157"/>
        <end position="194"/>
    </location>
</feature>
<sequence>MSASSLLEALKRHELEDYYPVEGIINLNSIAKISEQDYPRLGVRTGEDKQRFKALTTHLKQAQKTPMATKPKTPVRSNHDLIPTRKRYSPPTVSPERKARRMTIAPQAPMRTPPSPAHTNNKMSSRDRRLSYLPPPLTSRRESMYLYKSPVRPIRSPIKNSVPSARTSLMKPASPVLKKPTRPKSVLTEEQEPLKAPVMERPSTRLLDAYGIPITQRPKSTMEVPLPPPTIQQGSFEEFMASKKQTMVVHRNTTVHSELQQRIRVCVRKRPLNNRELAGQEDIAPLVGTRTIQVNAPKQRIDLTRYTEKHTFTFDEAFDVHTSNQQIYARTAKPLVEYVFTGGKATCFAHGQTGSGKTYTMLDPTHGLYVLAAQDIFRLLSNQYTHLEASVGFYEIYQGQLYDLLNNKQRLTAREDGNGNVVIAGLREQPIQSVQDLKSVFEYGNAGRTTGKTGANNKSSRSHAVLQVLLKKKQTRKLHGKLSFIDLAGSERGADRGDGDTKTRLEGAEINKSLLALKECIRALDQNKNHTPFRGSKLTQVLRDSFTGNSRTCMIATISPNNANSEHTLNTLRYADRVKQLRGESDPRLVNTEEQKTVEPTEDTEMSNHDSQSVTTSDAHWEDEVSENLFEVDFPTEVTTNALATPTSDRHYTTTEASPQRQEKYMKRLESPPAEVFSEKMEDPFFSTPLSKKPTEEVQESLYTRMRRFINLHRAQVQEMEGCLREEKKMIATLCLKVKSQYEIPDAFDHQEEEDPQTRDDFETYLNDLDDILDRKQTVLNVVKNKLKDELVEDA</sequence>
<dbReference type="AlphaFoldDB" id="A0A367KJ03"/>
<keyword evidence="6 9" id="KW-0505">Motor protein</keyword>
<keyword evidence="2" id="KW-0963">Cytoplasm</keyword>
<dbReference type="InterPro" id="IPR001752">
    <property type="entry name" value="Kinesin_motor_dom"/>
</dbReference>
<dbReference type="PROSITE" id="PS50067">
    <property type="entry name" value="KINESIN_MOTOR_2"/>
    <property type="match status" value="1"/>
</dbReference>
<feature type="region of interest" description="Disordered" evidence="11">
    <location>
        <begin position="582"/>
        <end position="613"/>
    </location>
</feature>
<evidence type="ECO:0000256" key="5">
    <source>
        <dbReference type="ARBA" id="ARBA00022840"/>
    </source>
</evidence>
<dbReference type="PRINTS" id="PR00380">
    <property type="entry name" value="KINESINHEAVY"/>
</dbReference>
<evidence type="ECO:0000256" key="6">
    <source>
        <dbReference type="ARBA" id="ARBA00023175"/>
    </source>
</evidence>
<evidence type="ECO:0000256" key="2">
    <source>
        <dbReference type="ARBA" id="ARBA00022490"/>
    </source>
</evidence>
<feature type="compositionally biased region" description="Polar residues" evidence="11">
    <location>
        <begin position="158"/>
        <end position="167"/>
    </location>
</feature>
<evidence type="ECO:0000256" key="9">
    <source>
        <dbReference type="PROSITE-ProRule" id="PRU00283"/>
    </source>
</evidence>
<dbReference type="EMBL" id="PJQM01001485">
    <property type="protein sequence ID" value="RCI02215.1"/>
    <property type="molecule type" value="Genomic_DNA"/>
</dbReference>
<dbReference type="GO" id="GO:0005524">
    <property type="term" value="F:ATP binding"/>
    <property type="evidence" value="ECO:0007669"/>
    <property type="project" value="UniProtKB-UniRule"/>
</dbReference>
<dbReference type="SMART" id="SM00129">
    <property type="entry name" value="KISc"/>
    <property type="match status" value="1"/>
</dbReference>
<evidence type="ECO:0000256" key="4">
    <source>
        <dbReference type="ARBA" id="ARBA00022741"/>
    </source>
</evidence>
<evidence type="ECO:0000256" key="3">
    <source>
        <dbReference type="ARBA" id="ARBA00022701"/>
    </source>
</evidence>
<dbReference type="Proteomes" id="UP000253551">
    <property type="component" value="Unassembled WGS sequence"/>
</dbReference>
<dbReference type="STRING" id="4846.A0A367KJ03"/>
<evidence type="ECO:0000256" key="10">
    <source>
        <dbReference type="RuleBase" id="RU000394"/>
    </source>
</evidence>
<evidence type="ECO:0000256" key="7">
    <source>
        <dbReference type="ARBA" id="ARBA00023212"/>
    </source>
</evidence>
<dbReference type="Pfam" id="PF00225">
    <property type="entry name" value="Kinesin"/>
    <property type="match status" value="1"/>
</dbReference>
<dbReference type="GO" id="GO:0008017">
    <property type="term" value="F:microtubule binding"/>
    <property type="evidence" value="ECO:0007669"/>
    <property type="project" value="InterPro"/>
</dbReference>
<feature type="binding site" evidence="9">
    <location>
        <begin position="351"/>
        <end position="358"/>
    </location>
    <ligand>
        <name>ATP</name>
        <dbReference type="ChEBI" id="CHEBI:30616"/>
    </ligand>
</feature>
<evidence type="ECO:0000313" key="14">
    <source>
        <dbReference type="Proteomes" id="UP000253551"/>
    </source>
</evidence>
<accession>A0A367KJ03</accession>
<dbReference type="GO" id="GO:0005874">
    <property type="term" value="C:microtubule"/>
    <property type="evidence" value="ECO:0007669"/>
    <property type="project" value="UniProtKB-KW"/>
</dbReference>
<keyword evidence="14" id="KW-1185">Reference proteome</keyword>
<dbReference type="GO" id="GO:0007018">
    <property type="term" value="P:microtubule-based movement"/>
    <property type="evidence" value="ECO:0007669"/>
    <property type="project" value="InterPro"/>
</dbReference>
<dbReference type="CDD" id="cd01367">
    <property type="entry name" value="KISc_KIF2_like"/>
    <property type="match status" value="1"/>
</dbReference>
<evidence type="ECO:0000256" key="11">
    <source>
        <dbReference type="SAM" id="MobiDB-lite"/>
    </source>
</evidence>
<proteinExistence type="inferred from homology"/>
<dbReference type="InterPro" id="IPR036961">
    <property type="entry name" value="Kinesin_motor_dom_sf"/>
</dbReference>
<keyword evidence="5 9" id="KW-0067">ATP-binding</keyword>
<dbReference type="InterPro" id="IPR027640">
    <property type="entry name" value="Kinesin-like_fam"/>
</dbReference>
<dbReference type="InterPro" id="IPR027417">
    <property type="entry name" value="P-loop_NTPase"/>
</dbReference>
<keyword evidence="4 9" id="KW-0547">Nucleotide-binding</keyword>
<keyword evidence="3 10" id="KW-0493">Microtubule</keyword>